<evidence type="ECO:0000313" key="3">
    <source>
        <dbReference type="Proteomes" id="UP000289562"/>
    </source>
</evidence>
<gene>
    <name evidence="2" type="ORF">CYQ77_13715</name>
</gene>
<protein>
    <submittedName>
        <fullName evidence="2">Uncharacterized protein</fullName>
    </submittedName>
</protein>
<proteinExistence type="predicted"/>
<organism evidence="2 3">
    <name type="scientific">Enterococcus faecium</name>
    <name type="common">Streptococcus faecium</name>
    <dbReference type="NCBI Taxonomy" id="1352"/>
    <lineage>
        <taxon>Bacteria</taxon>
        <taxon>Bacillati</taxon>
        <taxon>Bacillota</taxon>
        <taxon>Bacilli</taxon>
        <taxon>Lactobacillales</taxon>
        <taxon>Enterococcaceae</taxon>
        <taxon>Enterococcus</taxon>
    </lineage>
</organism>
<name>A0AB37VR38_ENTFC</name>
<dbReference type="Proteomes" id="UP000289562">
    <property type="component" value="Unassembled WGS sequence"/>
</dbReference>
<dbReference type="EMBL" id="PJVH01000095">
    <property type="protein sequence ID" value="RXU82761.1"/>
    <property type="molecule type" value="Genomic_DNA"/>
</dbReference>
<dbReference type="AlphaFoldDB" id="A0AB37VR38"/>
<keyword evidence="1" id="KW-1133">Transmembrane helix</keyword>
<feature type="transmembrane region" description="Helical" evidence="1">
    <location>
        <begin position="46"/>
        <end position="63"/>
    </location>
</feature>
<reference evidence="2 3" key="1">
    <citation type="submission" date="2017-12" db="EMBL/GenBank/DDBJ databases">
        <title>A pool of 800 enterococci isolated from chicken carcass rinse samples from New Zealand.</title>
        <authorList>
            <person name="Zhang J."/>
            <person name="Rogers L."/>
            <person name="Midwinter A."/>
            <person name="French N."/>
        </authorList>
    </citation>
    <scope>NUCLEOTIDE SEQUENCE [LARGE SCALE GENOMIC DNA]</scope>
    <source>
        <strain evidence="2 3">EN697</strain>
    </source>
</reference>
<evidence type="ECO:0000313" key="2">
    <source>
        <dbReference type="EMBL" id="RXU82761.1"/>
    </source>
</evidence>
<accession>A0AB37VR38</accession>
<keyword evidence="1" id="KW-0812">Transmembrane</keyword>
<feature type="transmembrane region" description="Helical" evidence="1">
    <location>
        <begin position="7"/>
        <end position="31"/>
    </location>
</feature>
<evidence type="ECO:0000256" key="1">
    <source>
        <dbReference type="SAM" id="Phobius"/>
    </source>
</evidence>
<keyword evidence="1" id="KW-0472">Membrane</keyword>
<sequence length="67" mass="8023">MGKKNFVLFLFETMVQLWSLFLFLLIIYKYFFGTSFSFITITRPEFYLTGLVSLVSTIVLYFVRSRK</sequence>
<comment type="caution">
    <text evidence="2">The sequence shown here is derived from an EMBL/GenBank/DDBJ whole genome shotgun (WGS) entry which is preliminary data.</text>
</comment>